<evidence type="ECO:0000313" key="1">
    <source>
        <dbReference type="EMBL" id="JAD51637.1"/>
    </source>
</evidence>
<sequence>MDFTYFVSLP</sequence>
<reference evidence="1" key="1">
    <citation type="submission" date="2014-09" db="EMBL/GenBank/DDBJ databases">
        <authorList>
            <person name="Magalhaes I.L.F."/>
            <person name="Oliveira U."/>
            <person name="Santos F.R."/>
            <person name="Vidigal T.H.D.A."/>
            <person name="Brescovit A.D."/>
            <person name="Santos A.J."/>
        </authorList>
    </citation>
    <scope>NUCLEOTIDE SEQUENCE</scope>
    <source>
        <tissue evidence="1">Shoot tissue taken approximately 20 cm above the soil surface</tissue>
    </source>
</reference>
<reference evidence="1" key="2">
    <citation type="journal article" date="2015" name="Data Brief">
        <title>Shoot transcriptome of the giant reed, Arundo donax.</title>
        <authorList>
            <person name="Barrero R.A."/>
            <person name="Guerrero F.D."/>
            <person name="Moolhuijzen P."/>
            <person name="Goolsby J.A."/>
            <person name="Tidwell J."/>
            <person name="Bellgard S.E."/>
            <person name="Bellgard M.I."/>
        </authorList>
    </citation>
    <scope>NUCLEOTIDE SEQUENCE</scope>
    <source>
        <tissue evidence="1">Shoot tissue taken approximately 20 cm above the soil surface</tissue>
    </source>
</reference>
<name>A0A0A9AX53_ARUDO</name>
<proteinExistence type="predicted"/>
<dbReference type="EMBL" id="GBRH01246258">
    <property type="protein sequence ID" value="JAD51637.1"/>
    <property type="molecule type" value="Transcribed_RNA"/>
</dbReference>
<organism evidence="1">
    <name type="scientific">Arundo donax</name>
    <name type="common">Giant reed</name>
    <name type="synonym">Donax arundinaceus</name>
    <dbReference type="NCBI Taxonomy" id="35708"/>
    <lineage>
        <taxon>Eukaryota</taxon>
        <taxon>Viridiplantae</taxon>
        <taxon>Streptophyta</taxon>
        <taxon>Embryophyta</taxon>
        <taxon>Tracheophyta</taxon>
        <taxon>Spermatophyta</taxon>
        <taxon>Magnoliopsida</taxon>
        <taxon>Liliopsida</taxon>
        <taxon>Poales</taxon>
        <taxon>Poaceae</taxon>
        <taxon>PACMAD clade</taxon>
        <taxon>Arundinoideae</taxon>
        <taxon>Arundineae</taxon>
        <taxon>Arundo</taxon>
    </lineage>
</organism>
<protein>
    <submittedName>
        <fullName evidence="1">Uncharacterized protein</fullName>
    </submittedName>
</protein>
<accession>A0A0A9AX53</accession>